<organism evidence="3 4">
    <name type="scientific">Aphanomyces stellatus</name>
    <dbReference type="NCBI Taxonomy" id="120398"/>
    <lineage>
        <taxon>Eukaryota</taxon>
        <taxon>Sar</taxon>
        <taxon>Stramenopiles</taxon>
        <taxon>Oomycota</taxon>
        <taxon>Saprolegniomycetes</taxon>
        <taxon>Saprolegniales</taxon>
        <taxon>Verrucalvaceae</taxon>
        <taxon>Aphanomyces</taxon>
    </lineage>
</organism>
<proteinExistence type="predicted"/>
<gene>
    <name evidence="3" type="primary">Aste57867_14892</name>
    <name evidence="2" type="ORF">As57867_014836</name>
    <name evidence="3" type="ORF">ASTE57867_14892</name>
</gene>
<dbReference type="EMBL" id="VJMH01005587">
    <property type="protein sequence ID" value="KAF0694215.1"/>
    <property type="molecule type" value="Genomic_DNA"/>
</dbReference>
<feature type="transmembrane region" description="Helical" evidence="1">
    <location>
        <begin position="353"/>
        <end position="374"/>
    </location>
</feature>
<sequence>MMRTFMSHPSLSADWNGDYEEKSAEWFELFLDLIMVAAFSNVTEKLKEDLTLHGILHFALLTSMYTISWTLYTSFHARYNEKSLLHYAYLYVWLVGLGGMVLAGEAGVTFTIGLGLVRVSQLLMYATVYHLLPRARGQTFVDILFIIFSILVVVLALVLPSPWTHSCYAVIFVAEAVLRYFAAVQGWFMKPGDMRVPMNIDHFHERVGCLVMVALGEAVVSAIIHFETPELLTTRFFVMMQLALLVIFSMAMYYFAIKPPREIHAMRRSSLSGVAFGWLHFLLYPTLLVIGVGLKLVTAAVLNDSPLHATHVWVLFGAMATAMTIMLVIRLAHYGGRQPAPTDPPHIKRIKNAWWLIIGVTPLVVLAAAAMLIWTSGQDATDPVVALAVAAALNVFSILIESAIMNYLVEIGHDGLTVENQGETTSLLPPSK</sequence>
<feature type="transmembrane region" description="Helical" evidence="1">
    <location>
        <begin position="110"/>
        <end position="132"/>
    </location>
</feature>
<dbReference type="Pfam" id="PF06772">
    <property type="entry name" value="LtrA"/>
    <property type="match status" value="1"/>
</dbReference>
<keyword evidence="1" id="KW-0812">Transmembrane</keyword>
<protein>
    <submittedName>
        <fullName evidence="3">Aste57867_14892 protein</fullName>
    </submittedName>
</protein>
<evidence type="ECO:0000313" key="3">
    <source>
        <dbReference type="EMBL" id="VFT91708.1"/>
    </source>
</evidence>
<feature type="transmembrane region" description="Helical" evidence="1">
    <location>
        <begin position="269"/>
        <end position="292"/>
    </location>
</feature>
<feature type="transmembrane region" description="Helical" evidence="1">
    <location>
        <begin position="139"/>
        <end position="157"/>
    </location>
</feature>
<reference evidence="3 4" key="1">
    <citation type="submission" date="2019-03" db="EMBL/GenBank/DDBJ databases">
        <authorList>
            <person name="Gaulin E."/>
            <person name="Dumas B."/>
        </authorList>
    </citation>
    <scope>NUCLEOTIDE SEQUENCE [LARGE SCALE GENOMIC DNA]</scope>
    <source>
        <strain evidence="3">CBS 568.67</strain>
    </source>
</reference>
<dbReference type="PANTHER" id="PTHR36840">
    <property type="entry name" value="BLL5714 PROTEIN"/>
    <property type="match status" value="1"/>
</dbReference>
<evidence type="ECO:0000313" key="2">
    <source>
        <dbReference type="EMBL" id="KAF0694215.1"/>
    </source>
</evidence>
<keyword evidence="1" id="KW-1133">Transmembrane helix</keyword>
<dbReference type="Proteomes" id="UP000332933">
    <property type="component" value="Unassembled WGS sequence"/>
</dbReference>
<name>A0A485L1V1_9STRA</name>
<feature type="transmembrane region" description="Helical" evidence="1">
    <location>
        <begin position="236"/>
        <end position="257"/>
    </location>
</feature>
<feature type="transmembrane region" description="Helical" evidence="1">
    <location>
        <begin position="55"/>
        <end position="72"/>
    </location>
</feature>
<feature type="transmembrane region" description="Helical" evidence="1">
    <location>
        <begin position="312"/>
        <end position="332"/>
    </location>
</feature>
<feature type="transmembrane region" description="Helical" evidence="1">
    <location>
        <begin position="84"/>
        <end position="104"/>
    </location>
</feature>
<dbReference type="PANTHER" id="PTHR36840:SF1">
    <property type="entry name" value="BLL5714 PROTEIN"/>
    <property type="match status" value="1"/>
</dbReference>
<dbReference type="InterPro" id="IPR010640">
    <property type="entry name" value="Low_temperature_requirement_A"/>
</dbReference>
<keyword evidence="4" id="KW-1185">Reference proteome</keyword>
<accession>A0A485L1V1</accession>
<dbReference type="OrthoDB" id="191995at2759"/>
<feature type="transmembrane region" description="Helical" evidence="1">
    <location>
        <begin position="203"/>
        <end position="224"/>
    </location>
</feature>
<reference evidence="2" key="2">
    <citation type="submission" date="2019-06" db="EMBL/GenBank/DDBJ databases">
        <title>Genomics analysis of Aphanomyces spp. identifies a new class of oomycete effector associated with host adaptation.</title>
        <authorList>
            <person name="Gaulin E."/>
        </authorList>
    </citation>
    <scope>NUCLEOTIDE SEQUENCE</scope>
    <source>
        <strain evidence="2">CBS 578.67</strain>
    </source>
</reference>
<keyword evidence="1" id="KW-0472">Membrane</keyword>
<dbReference type="AlphaFoldDB" id="A0A485L1V1"/>
<feature type="transmembrane region" description="Helical" evidence="1">
    <location>
        <begin position="163"/>
        <end position="182"/>
    </location>
</feature>
<dbReference type="EMBL" id="CAADRA010005608">
    <property type="protein sequence ID" value="VFT91708.1"/>
    <property type="molecule type" value="Genomic_DNA"/>
</dbReference>
<evidence type="ECO:0000256" key="1">
    <source>
        <dbReference type="SAM" id="Phobius"/>
    </source>
</evidence>
<evidence type="ECO:0000313" key="4">
    <source>
        <dbReference type="Proteomes" id="UP000332933"/>
    </source>
</evidence>
<feature type="transmembrane region" description="Helical" evidence="1">
    <location>
        <begin position="386"/>
        <end position="409"/>
    </location>
</feature>